<gene>
    <name evidence="4" type="ORF">MUN76_07425</name>
</gene>
<evidence type="ECO:0000256" key="2">
    <source>
        <dbReference type="PROSITE-ProRule" id="PRU00335"/>
    </source>
</evidence>
<dbReference type="InterPro" id="IPR009057">
    <property type="entry name" value="Homeodomain-like_sf"/>
</dbReference>
<dbReference type="Proteomes" id="UP000831775">
    <property type="component" value="Chromosome"/>
</dbReference>
<dbReference type="InterPro" id="IPR001647">
    <property type="entry name" value="HTH_TetR"/>
</dbReference>
<dbReference type="InterPro" id="IPR050624">
    <property type="entry name" value="HTH-type_Tx_Regulator"/>
</dbReference>
<feature type="domain" description="HTH tetR-type" evidence="3">
    <location>
        <begin position="6"/>
        <end position="66"/>
    </location>
</feature>
<dbReference type="RefSeq" id="WP_244688502.1">
    <property type="nucleotide sequence ID" value="NZ_CP095043.1"/>
</dbReference>
<sequence>MDPRAARTRASLQRAILDLAAERPIGEIPATEIVARAGVNRSSLYQHFEDREELLASALESIEVAHTRIDHPVTLSGGAEPPPELQRFVAHFAEYAAVYRTALGPHGSARVATRVRARITAVVHEGIMLSAPGSGGALPIEVEAAGTAGALLGIIEEWIRRDPMPSTDTATAWLWGYLRAARSPSH</sequence>
<organism evidence="4 5">
    <name type="scientific">Leucobacter rhizosphaerae</name>
    <dbReference type="NCBI Taxonomy" id="2932245"/>
    <lineage>
        <taxon>Bacteria</taxon>
        <taxon>Bacillati</taxon>
        <taxon>Actinomycetota</taxon>
        <taxon>Actinomycetes</taxon>
        <taxon>Micrococcales</taxon>
        <taxon>Microbacteriaceae</taxon>
        <taxon>Leucobacter</taxon>
    </lineage>
</organism>
<proteinExistence type="predicted"/>
<name>A0ABY4FZT1_9MICO</name>
<dbReference type="PANTHER" id="PTHR43479:SF11">
    <property type="entry name" value="ACREF_ENVCD OPERON REPRESSOR-RELATED"/>
    <property type="match status" value="1"/>
</dbReference>
<dbReference type="PANTHER" id="PTHR43479">
    <property type="entry name" value="ACREF/ENVCD OPERON REPRESSOR-RELATED"/>
    <property type="match status" value="1"/>
</dbReference>
<feature type="DNA-binding region" description="H-T-H motif" evidence="2">
    <location>
        <begin position="29"/>
        <end position="48"/>
    </location>
</feature>
<dbReference type="Gene3D" id="1.10.357.10">
    <property type="entry name" value="Tetracycline Repressor, domain 2"/>
    <property type="match status" value="1"/>
</dbReference>
<reference evidence="4 5" key="1">
    <citation type="submission" date="2022-04" db="EMBL/GenBank/DDBJ databases">
        <title>Leucobacter sp. isolated from rhizosphere of onion.</title>
        <authorList>
            <person name="Won M."/>
            <person name="Lee C.-M."/>
            <person name="Woen H.-Y."/>
            <person name="Kwon S.-W."/>
        </authorList>
    </citation>
    <scope>NUCLEOTIDE SEQUENCE [LARGE SCALE GENOMIC DNA]</scope>
    <source>
        <strain evidence="4 5">H25R-14</strain>
    </source>
</reference>
<keyword evidence="5" id="KW-1185">Reference proteome</keyword>
<accession>A0ABY4FZT1</accession>
<evidence type="ECO:0000259" key="3">
    <source>
        <dbReference type="PROSITE" id="PS50977"/>
    </source>
</evidence>
<protein>
    <submittedName>
        <fullName evidence="4">TetR/AcrR family transcriptional regulator</fullName>
    </submittedName>
</protein>
<dbReference type="PROSITE" id="PS50977">
    <property type="entry name" value="HTH_TETR_2"/>
    <property type="match status" value="1"/>
</dbReference>
<evidence type="ECO:0000256" key="1">
    <source>
        <dbReference type="ARBA" id="ARBA00023125"/>
    </source>
</evidence>
<evidence type="ECO:0000313" key="5">
    <source>
        <dbReference type="Proteomes" id="UP000831775"/>
    </source>
</evidence>
<evidence type="ECO:0000313" key="4">
    <source>
        <dbReference type="EMBL" id="UOQ61776.1"/>
    </source>
</evidence>
<dbReference type="EMBL" id="CP095043">
    <property type="protein sequence ID" value="UOQ61776.1"/>
    <property type="molecule type" value="Genomic_DNA"/>
</dbReference>
<keyword evidence="1 2" id="KW-0238">DNA-binding</keyword>
<dbReference type="Pfam" id="PF00440">
    <property type="entry name" value="TetR_N"/>
    <property type="match status" value="1"/>
</dbReference>
<dbReference type="SUPFAM" id="SSF46689">
    <property type="entry name" value="Homeodomain-like"/>
    <property type="match status" value="1"/>
</dbReference>